<organism evidence="13 14">
    <name type="scientific">Purpureocillium lilacinum</name>
    <name type="common">Paecilomyces lilacinus</name>
    <dbReference type="NCBI Taxonomy" id="33203"/>
    <lineage>
        <taxon>Eukaryota</taxon>
        <taxon>Fungi</taxon>
        <taxon>Dikarya</taxon>
        <taxon>Ascomycota</taxon>
        <taxon>Pezizomycotina</taxon>
        <taxon>Sordariomycetes</taxon>
        <taxon>Hypocreomycetidae</taxon>
        <taxon>Hypocreales</taxon>
        <taxon>Ophiocordycipitaceae</taxon>
        <taxon>Purpureocillium</taxon>
    </lineage>
</organism>
<comment type="caution">
    <text evidence="13">The sequence shown here is derived from an EMBL/GenBank/DDBJ whole genome shotgun (WGS) entry which is preliminary data.</text>
</comment>
<evidence type="ECO:0000256" key="6">
    <source>
        <dbReference type="ARBA" id="ARBA00023034"/>
    </source>
</evidence>
<evidence type="ECO:0000313" key="14">
    <source>
        <dbReference type="Proteomes" id="UP001287286"/>
    </source>
</evidence>
<evidence type="ECO:0000256" key="7">
    <source>
        <dbReference type="ARBA" id="ARBA00023136"/>
    </source>
</evidence>
<proteinExistence type="inferred from homology"/>
<reference evidence="13 14" key="1">
    <citation type="journal article" date="2024" name="Microbiol. Resour. Announc.">
        <title>Genome annotations for the ascomycete fungi Trichoderma harzianum, Trichoderma aggressivum, and Purpureocillium lilacinum.</title>
        <authorList>
            <person name="Beijen E.P.W."/>
            <person name="Ohm R.A."/>
        </authorList>
    </citation>
    <scope>NUCLEOTIDE SEQUENCE [LARGE SCALE GENOMIC DNA]</scope>
    <source>
        <strain evidence="13 14">CBS 150709</strain>
    </source>
</reference>
<protein>
    <recommendedName>
        <fullName evidence="3">Conserved oligomeric Golgi complex subunit 3</fullName>
    </recommendedName>
    <alternativeName>
        <fullName evidence="8">Component of oligomeric Golgi complex 3</fullName>
    </alternativeName>
</protein>
<evidence type="ECO:0000256" key="8">
    <source>
        <dbReference type="ARBA" id="ARBA00031339"/>
    </source>
</evidence>
<evidence type="ECO:0000259" key="11">
    <source>
        <dbReference type="Pfam" id="PF04136"/>
    </source>
</evidence>
<evidence type="ECO:0000259" key="12">
    <source>
        <dbReference type="Pfam" id="PF20671"/>
    </source>
</evidence>
<sequence length="868" mass="96068">MAVGIQSCVAVWLSQGATAVNGKDGSPPPLADGRCCSNGRRHYGPPWVVRWSAQSGGGAKGSVRLGLELSSSPNPIASVSVASRSQTPDASYVCSHDLPLAAMYEDSWYSFVTDTAPKKPVANAQPQGHRRKESLLQQPNGIGKVDDAPKPLENVYEELEDKNTPPEPTLTRRAASYSDFYHVVKAQLAKDRQARKPKKGSRKDRSWEALAVSREAPAAAAEDPVDALVCDDSYEAQLLEASQQDYVLYKDQLALTERHLDALIDDANGTLALLTSLSDSFQAVDAQTSSFQAQCEGLLTEQRRLEKLADEVGTDLHYYAYLDTATRRLNAPGASRLVDDASFGEMVDNIDSCIQFMDSHDTYRERDSYLARYSALLTKALHLLDHGFTARLEKVSPEISRQIAATKSDSTRHALAYGRFEEMITDSYSLLPNIQQVVHRAYDHYGQPVESTSDTGVYANTASNMFRAYLTTRDRDLKLMTQHDLEEYQKETKSLSVVTATRNFVKQTFEKVYNEDGLFSKVFDIEPMWHNSPDSAFQAIKAINTTMVHPGNLAPLASSIQSSLQAAELQAVCDVVGWLANEYSVAESDEEDSPSSRKHREYAARLLVENLWPFTDNAFTAEITKSISRASVPDSALKIGPVENGVASSNAYPLVKRAVELLAMFDQAMPKERSTKNSTVVFNIVRETIQVLQRAESRIKSLKSGTDADLFMVKNLLIVKNELVSLEIGDIRNHPAAMQHFGHIWDTLSPQHLVGFVSSFIGSSLWSRSAPTVTAKTLTAEDMSEQLDELLRQSIYAFTKRWGTLINDSQNRKTGVKPIAKVEAELESLLQNAFSNQPEVVAKLKEAIQLNVQAQSKAMDEKMGAKRY</sequence>
<dbReference type="Pfam" id="PF20671">
    <property type="entry name" value="COG3_C"/>
    <property type="match status" value="1"/>
</dbReference>
<comment type="similarity">
    <text evidence="2">Belongs to the COG3 family.</text>
</comment>
<feature type="signal peptide" evidence="10">
    <location>
        <begin position="1"/>
        <end position="19"/>
    </location>
</feature>
<evidence type="ECO:0000256" key="1">
    <source>
        <dbReference type="ARBA" id="ARBA00004395"/>
    </source>
</evidence>
<keyword evidence="4" id="KW-0813">Transport</keyword>
<keyword evidence="14" id="KW-1185">Reference proteome</keyword>
<feature type="domain" description="Conserved oligomeric Golgi complex subunit 3 N-terminal" evidence="11">
    <location>
        <begin position="249"/>
        <end position="393"/>
    </location>
</feature>
<evidence type="ECO:0000256" key="5">
    <source>
        <dbReference type="ARBA" id="ARBA00022927"/>
    </source>
</evidence>
<comment type="subcellular location">
    <subcellularLocation>
        <location evidence="1">Golgi apparatus membrane</location>
        <topology evidence="1">Peripheral membrane protein</topology>
    </subcellularLocation>
</comment>
<keyword evidence="5" id="KW-0653">Protein transport</keyword>
<name>A0ABR0CD88_PURLI</name>
<dbReference type="Pfam" id="PF04136">
    <property type="entry name" value="COG3_N"/>
    <property type="match status" value="1"/>
</dbReference>
<evidence type="ECO:0000256" key="3">
    <source>
        <dbReference type="ARBA" id="ARBA00020976"/>
    </source>
</evidence>
<evidence type="ECO:0000256" key="10">
    <source>
        <dbReference type="SAM" id="SignalP"/>
    </source>
</evidence>
<evidence type="ECO:0000256" key="4">
    <source>
        <dbReference type="ARBA" id="ARBA00022448"/>
    </source>
</evidence>
<dbReference type="PANTHER" id="PTHR13302:SF8">
    <property type="entry name" value="CONSERVED OLIGOMERIC GOLGI COMPLEX SUBUNIT 3"/>
    <property type="match status" value="1"/>
</dbReference>
<dbReference type="InterPro" id="IPR048320">
    <property type="entry name" value="COG3_N"/>
</dbReference>
<feature type="domain" description="Conserved oligomeric Golgi complex subunit 3 C-terminal" evidence="12">
    <location>
        <begin position="413"/>
        <end position="743"/>
    </location>
</feature>
<gene>
    <name evidence="13" type="ORF">Purlil1_1502</name>
</gene>
<dbReference type="PANTHER" id="PTHR13302">
    <property type="entry name" value="CONSERVED OLIGOMERIC GOLGI COMPLEX COMPONENT 3"/>
    <property type="match status" value="1"/>
</dbReference>
<dbReference type="InterPro" id="IPR048685">
    <property type="entry name" value="COG3_C"/>
</dbReference>
<keyword evidence="7" id="KW-0472">Membrane</keyword>
<evidence type="ECO:0000256" key="9">
    <source>
        <dbReference type="SAM" id="MobiDB-lite"/>
    </source>
</evidence>
<accession>A0ABR0CD88</accession>
<feature type="chain" id="PRO_5045986468" description="Conserved oligomeric Golgi complex subunit 3" evidence="10">
    <location>
        <begin position="20"/>
        <end position="868"/>
    </location>
</feature>
<feature type="region of interest" description="Disordered" evidence="9">
    <location>
        <begin position="119"/>
        <end position="149"/>
    </location>
</feature>
<keyword evidence="10" id="KW-0732">Signal</keyword>
<keyword evidence="6" id="KW-0333">Golgi apparatus</keyword>
<dbReference type="EMBL" id="JAWRVI010000004">
    <property type="protein sequence ID" value="KAK4094011.1"/>
    <property type="molecule type" value="Genomic_DNA"/>
</dbReference>
<evidence type="ECO:0000313" key="13">
    <source>
        <dbReference type="EMBL" id="KAK4094011.1"/>
    </source>
</evidence>
<dbReference type="InterPro" id="IPR007265">
    <property type="entry name" value="COG_su3"/>
</dbReference>
<dbReference type="Proteomes" id="UP001287286">
    <property type="component" value="Unassembled WGS sequence"/>
</dbReference>
<evidence type="ECO:0000256" key="2">
    <source>
        <dbReference type="ARBA" id="ARBA00009936"/>
    </source>
</evidence>